<sequence length="58" mass="6341">MPVNVMRWASLQRCSSLFQKLPPLATINVAGDSAVEAVNTCSAHWSGMKHLTSSQQVR</sequence>
<protein>
    <submittedName>
        <fullName evidence="2">Uncharacterized protein</fullName>
    </submittedName>
</protein>
<reference evidence="2" key="3">
    <citation type="submission" date="2024-02" db="UniProtKB">
        <authorList>
            <consortium name="WormBaseParasite"/>
        </authorList>
    </citation>
    <scope>IDENTIFICATION</scope>
    <source>
        <strain evidence="2">pt0022</strain>
    </source>
</reference>
<reference evidence="1" key="2">
    <citation type="journal article" date="2016" name="Mol. Ecol.">
        <title>Population genomics of the filarial nematode parasite Wuchereria bancrofti from mosquitoes.</title>
        <authorList>
            <person name="Small S.T."/>
            <person name="Reimer L.J."/>
            <person name="Tisch D.J."/>
            <person name="King C.L."/>
            <person name="Christensen B.M."/>
            <person name="Siba P.M."/>
            <person name="Kazura J.W."/>
            <person name="Serre D."/>
            <person name="Zimmerman P.A."/>
        </authorList>
    </citation>
    <scope>NUCLEOTIDE SEQUENCE</scope>
    <source>
        <strain evidence="1">pt0022</strain>
    </source>
</reference>
<dbReference type="AlphaFoldDB" id="A0AAF5RUS4"/>
<evidence type="ECO:0000313" key="1">
    <source>
        <dbReference type="Proteomes" id="UP000093561"/>
    </source>
</evidence>
<proteinExistence type="predicted"/>
<reference evidence="1" key="1">
    <citation type="submission" date="2015-03" db="EMBL/GenBank/DDBJ databases">
        <title>Wuchereria bancrofti Genome Sequencing Papua New Guinea Strain.</title>
        <authorList>
            <person name="Small S.T."/>
            <person name="Serre D."/>
            <person name="Zimmerman P.A."/>
        </authorList>
    </citation>
    <scope>NUCLEOTIDE SEQUENCE [LARGE SCALE GENOMIC DNA]</scope>
    <source>
        <strain evidence="1">pt0022</strain>
    </source>
</reference>
<name>A0AAF5RUS4_WUCBA</name>
<accession>A0AAF5RUS4</accession>
<dbReference type="WBParaSite" id="mrna-Wban_03960">
    <property type="protein sequence ID" value="mrna-Wban_03960"/>
    <property type="gene ID" value="Wban_03960"/>
</dbReference>
<organism evidence="1 2">
    <name type="scientific">Wuchereria bancrofti</name>
    <dbReference type="NCBI Taxonomy" id="6293"/>
    <lineage>
        <taxon>Eukaryota</taxon>
        <taxon>Metazoa</taxon>
        <taxon>Ecdysozoa</taxon>
        <taxon>Nematoda</taxon>
        <taxon>Chromadorea</taxon>
        <taxon>Rhabditida</taxon>
        <taxon>Spirurina</taxon>
        <taxon>Spiruromorpha</taxon>
        <taxon>Filarioidea</taxon>
        <taxon>Onchocercidae</taxon>
        <taxon>Wuchereria</taxon>
    </lineage>
</organism>
<evidence type="ECO:0000313" key="2">
    <source>
        <dbReference type="WBParaSite" id="mrna-Wban_03960"/>
    </source>
</evidence>
<dbReference type="Proteomes" id="UP000093561">
    <property type="component" value="Unassembled WGS sequence"/>
</dbReference>